<name>A0A1G9YWI7_9ACTO</name>
<organism evidence="2 3">
    <name type="scientific">Actinomyces ruminicola</name>
    <dbReference type="NCBI Taxonomy" id="332524"/>
    <lineage>
        <taxon>Bacteria</taxon>
        <taxon>Bacillati</taxon>
        <taxon>Actinomycetota</taxon>
        <taxon>Actinomycetes</taxon>
        <taxon>Actinomycetales</taxon>
        <taxon>Actinomycetaceae</taxon>
        <taxon>Actinomyces</taxon>
    </lineage>
</organism>
<evidence type="ECO:0000313" key="2">
    <source>
        <dbReference type="EMBL" id="SDN12716.1"/>
    </source>
</evidence>
<dbReference type="Gene3D" id="1.20.1260.10">
    <property type="match status" value="1"/>
</dbReference>
<protein>
    <submittedName>
        <fullName evidence="2">tRNA-(MS[2]IO[6]A)-hydroxylase (MiaE)-like</fullName>
    </submittedName>
</protein>
<dbReference type="RefSeq" id="WP_092612094.1">
    <property type="nucleotide sequence ID" value="NZ_FNHU01000014.1"/>
</dbReference>
<dbReference type="Proteomes" id="UP000199671">
    <property type="component" value="Unassembled WGS sequence"/>
</dbReference>
<dbReference type="InterPro" id="IPR059125">
    <property type="entry name" value="Ferritin_actino"/>
</dbReference>
<dbReference type="Pfam" id="PF13794">
    <property type="entry name" value="MiaE_2"/>
    <property type="match status" value="1"/>
</dbReference>
<dbReference type="InterPro" id="IPR012347">
    <property type="entry name" value="Ferritin-like"/>
</dbReference>
<sequence>MSSSASPTGRNAAASPTPHTVAVIGLAAYTRTIACTRYAKDADKASDMASRVELLRMSAEAVASFDRLREPAAAVGIDVLEAAAPFIGALGDFDERLRPLDWYERLTKTYLTFGLMRDFVVALAQTLDAPLRDRLTEEIGADRLADFAPAQLVSAIGEDTQLAARLGLWGRRVVGEEIGTMKRLLASVPDLAVSGAEAEALHEALSQGATTRMRGLGLRV</sequence>
<reference evidence="2 3" key="1">
    <citation type="submission" date="2016-10" db="EMBL/GenBank/DDBJ databases">
        <authorList>
            <person name="de Groot N.N."/>
        </authorList>
    </citation>
    <scope>NUCLEOTIDE SEQUENCE [LARGE SCALE GENOMIC DNA]</scope>
    <source>
        <strain evidence="2 3">KPR-7B</strain>
    </source>
</reference>
<evidence type="ECO:0000259" key="1">
    <source>
        <dbReference type="Pfam" id="PF13794"/>
    </source>
</evidence>
<dbReference type="EMBL" id="FNHU01000014">
    <property type="protein sequence ID" value="SDN12716.1"/>
    <property type="molecule type" value="Genomic_DNA"/>
</dbReference>
<feature type="domain" description="Ferritin-like" evidence="1">
    <location>
        <begin position="21"/>
        <end position="187"/>
    </location>
</feature>
<dbReference type="AlphaFoldDB" id="A0A1G9YWI7"/>
<dbReference type="OrthoDB" id="3728083at2"/>
<gene>
    <name evidence="2" type="ORF">SAMN04487766_11445</name>
</gene>
<proteinExistence type="predicted"/>
<evidence type="ECO:0000313" key="3">
    <source>
        <dbReference type="Proteomes" id="UP000199671"/>
    </source>
</evidence>
<accession>A0A1G9YWI7</accession>